<dbReference type="GO" id="GO:0001733">
    <property type="term" value="F:galactosylceramide sulfotransferase activity"/>
    <property type="evidence" value="ECO:0007669"/>
    <property type="project" value="InterPro"/>
</dbReference>
<comment type="similarity">
    <text evidence="2">Belongs to the galactose-3-O-sulfotransferase family.</text>
</comment>
<keyword evidence="4" id="KW-0812">Transmembrane</keyword>
<dbReference type="PANTHER" id="PTHR14647">
    <property type="entry name" value="GALACTOSE-3-O-SULFOTRANSFERASE"/>
    <property type="match status" value="1"/>
</dbReference>
<keyword evidence="8" id="KW-0472">Membrane</keyword>
<evidence type="ECO:0000256" key="5">
    <source>
        <dbReference type="ARBA" id="ARBA00022968"/>
    </source>
</evidence>
<keyword evidence="7" id="KW-0333">Golgi apparatus</keyword>
<comment type="subcellular location">
    <subcellularLocation>
        <location evidence="1">Golgi apparatus membrane</location>
        <topology evidence="1">Single-pass type II membrane protein</topology>
    </subcellularLocation>
</comment>
<reference evidence="10" key="1">
    <citation type="submission" date="2021-10" db="EMBL/GenBank/DDBJ databases">
        <title>Tropical sea cucumber genome reveals ecological adaptation and Cuvierian tubules defense mechanism.</title>
        <authorList>
            <person name="Chen T."/>
        </authorList>
    </citation>
    <scope>NUCLEOTIDE SEQUENCE</scope>
    <source>
        <strain evidence="10">Nanhai2018</strain>
        <tissue evidence="10">Muscle</tissue>
    </source>
</reference>
<dbReference type="PANTHER" id="PTHR14647:SF85">
    <property type="entry name" value="GALACTOSYLCERAMIDE SULFOTRANSFERASE-LIKE"/>
    <property type="match status" value="1"/>
</dbReference>
<dbReference type="InterPro" id="IPR027417">
    <property type="entry name" value="P-loop_NTPase"/>
</dbReference>
<dbReference type="GO" id="GO:0000139">
    <property type="term" value="C:Golgi membrane"/>
    <property type="evidence" value="ECO:0007669"/>
    <property type="project" value="UniProtKB-SubCell"/>
</dbReference>
<evidence type="ECO:0000256" key="1">
    <source>
        <dbReference type="ARBA" id="ARBA00004323"/>
    </source>
</evidence>
<keyword evidence="3" id="KW-0808">Transferase</keyword>
<keyword evidence="9" id="KW-0325">Glycoprotein</keyword>
<dbReference type="GO" id="GO:0009247">
    <property type="term" value="P:glycolipid biosynthetic process"/>
    <property type="evidence" value="ECO:0007669"/>
    <property type="project" value="InterPro"/>
</dbReference>
<dbReference type="OrthoDB" id="514299at2759"/>
<keyword evidence="5" id="KW-0735">Signal-anchor</keyword>
<dbReference type="Pfam" id="PF06990">
    <property type="entry name" value="Gal-3-0_sulfotr"/>
    <property type="match status" value="1"/>
</dbReference>
<evidence type="ECO:0000256" key="2">
    <source>
        <dbReference type="ARBA" id="ARBA00008124"/>
    </source>
</evidence>
<dbReference type="Proteomes" id="UP001152320">
    <property type="component" value="Chromosome 14"/>
</dbReference>
<evidence type="ECO:0000256" key="3">
    <source>
        <dbReference type="ARBA" id="ARBA00022679"/>
    </source>
</evidence>
<dbReference type="SUPFAM" id="SSF52540">
    <property type="entry name" value="P-loop containing nucleoside triphosphate hydrolases"/>
    <property type="match status" value="1"/>
</dbReference>
<proteinExistence type="inferred from homology"/>
<name>A0A9Q1H1J9_HOLLE</name>
<gene>
    <name evidence="10" type="ORF">HOLleu_29251</name>
</gene>
<evidence type="ECO:0000313" key="11">
    <source>
        <dbReference type="Proteomes" id="UP001152320"/>
    </source>
</evidence>
<sequence length="435" mass="51327">MLKVLLTLGFFVIIYLISFSRWLKDFQTRQLYLYSTDGIQGLVARLQSLNGPALGVTDNLTSPADLRFKTLLSKEDCHRAPVTNIVYIRTHKTGSTTLCNIINRYGYQRNLSFMMDENLRNGRNFYMNISLAFQRKTLLRPLRTSAQDEGSRPLYNMTTLHTQYDRNVIDKFMVPNARYITSLRDPATQFESAFAHYKLHQVFGKEKHKLISKPMEDSIAEWLKKPKFYLDKLKRSAKLRDSEDQWRHLYARNGQINDLGFEAKHHGNLKKVSEYIDSLDKEFDLVLITEYFDESLLILKKQFCWEVEDILYISENQRLNEAKTSAMSQGLRDSIRKWNSADFQLYQHFNRTLWQKIKKYGPQFKEDLSNFRKHLKDVLHNCTKGQVTKGAQFFRRTVYTKKGKLPDYCIMLVKSKDQIVLKIRRKQLENSLNYN</sequence>
<dbReference type="InterPro" id="IPR009729">
    <property type="entry name" value="Gal-3-0_sulfotransfrase"/>
</dbReference>
<evidence type="ECO:0000256" key="9">
    <source>
        <dbReference type="ARBA" id="ARBA00023180"/>
    </source>
</evidence>
<evidence type="ECO:0000256" key="8">
    <source>
        <dbReference type="ARBA" id="ARBA00023136"/>
    </source>
</evidence>
<dbReference type="Gene3D" id="3.40.50.300">
    <property type="entry name" value="P-loop containing nucleotide triphosphate hydrolases"/>
    <property type="match status" value="1"/>
</dbReference>
<protein>
    <submittedName>
        <fullName evidence="10">Galactosylceramide sulfotransferase</fullName>
    </submittedName>
</protein>
<keyword evidence="11" id="KW-1185">Reference proteome</keyword>
<dbReference type="EMBL" id="JAIZAY010000014">
    <property type="protein sequence ID" value="KAJ8029773.1"/>
    <property type="molecule type" value="Genomic_DNA"/>
</dbReference>
<evidence type="ECO:0000256" key="4">
    <source>
        <dbReference type="ARBA" id="ARBA00022692"/>
    </source>
</evidence>
<accession>A0A9Q1H1J9</accession>
<evidence type="ECO:0000256" key="7">
    <source>
        <dbReference type="ARBA" id="ARBA00023034"/>
    </source>
</evidence>
<organism evidence="10 11">
    <name type="scientific">Holothuria leucospilota</name>
    <name type="common">Black long sea cucumber</name>
    <name type="synonym">Mertensiothuria leucospilota</name>
    <dbReference type="NCBI Taxonomy" id="206669"/>
    <lineage>
        <taxon>Eukaryota</taxon>
        <taxon>Metazoa</taxon>
        <taxon>Echinodermata</taxon>
        <taxon>Eleutherozoa</taxon>
        <taxon>Echinozoa</taxon>
        <taxon>Holothuroidea</taxon>
        <taxon>Aspidochirotacea</taxon>
        <taxon>Aspidochirotida</taxon>
        <taxon>Holothuriidae</taxon>
        <taxon>Holothuria</taxon>
    </lineage>
</organism>
<keyword evidence="6" id="KW-1133">Transmembrane helix</keyword>
<comment type="caution">
    <text evidence="10">The sequence shown here is derived from an EMBL/GenBank/DDBJ whole genome shotgun (WGS) entry which is preliminary data.</text>
</comment>
<evidence type="ECO:0000313" key="10">
    <source>
        <dbReference type="EMBL" id="KAJ8029773.1"/>
    </source>
</evidence>
<dbReference type="AlphaFoldDB" id="A0A9Q1H1J9"/>
<evidence type="ECO:0000256" key="6">
    <source>
        <dbReference type="ARBA" id="ARBA00022989"/>
    </source>
</evidence>